<evidence type="ECO:0000313" key="2">
    <source>
        <dbReference type="Proteomes" id="UP000604046"/>
    </source>
</evidence>
<dbReference type="Proteomes" id="UP000604046">
    <property type="component" value="Unassembled WGS sequence"/>
</dbReference>
<dbReference type="EMBL" id="CAJNDS010002551">
    <property type="protein sequence ID" value="CAE7523431.1"/>
    <property type="molecule type" value="Genomic_DNA"/>
</dbReference>
<organism evidence="1 2">
    <name type="scientific">Symbiodinium natans</name>
    <dbReference type="NCBI Taxonomy" id="878477"/>
    <lineage>
        <taxon>Eukaryota</taxon>
        <taxon>Sar</taxon>
        <taxon>Alveolata</taxon>
        <taxon>Dinophyceae</taxon>
        <taxon>Suessiales</taxon>
        <taxon>Symbiodiniaceae</taxon>
        <taxon>Symbiodinium</taxon>
    </lineage>
</organism>
<keyword evidence="2" id="KW-1185">Reference proteome</keyword>
<sequence length="313" mass="35246">MVLSANARQKIQEHLTQAQSGMLVQSMQSLMRFLLSTGLAYKQRLSCEHVGTHELNRDGLGVSAGHVQDLVSSLAHLGFVEDECKPVCIEVPADSRGDQTRAFNVKLMAQSEGKLPPMDPSRLRFASVMGSHTNMVFRSFLYKAIHPDTELTVNGKLSLEKLEGMDKPFAEAIRNGVHWTVVDHDVQAEFPAFASLMQASGNATNQISKMEDELQIASKIMQSVKLHMARNAVSSVTFADVQKDFRTHWRLQNIHAPLYKATLHKPYKPQKTGTLTSILYKALIRPKSYHINPIYIYIYERAAFRVYLAHSFF</sequence>
<proteinExistence type="predicted"/>
<dbReference type="AlphaFoldDB" id="A0A812TH55"/>
<reference evidence="1" key="1">
    <citation type="submission" date="2021-02" db="EMBL/GenBank/DDBJ databases">
        <authorList>
            <person name="Dougan E. K."/>
            <person name="Rhodes N."/>
            <person name="Thang M."/>
            <person name="Chan C."/>
        </authorList>
    </citation>
    <scope>NUCLEOTIDE SEQUENCE</scope>
</reference>
<dbReference type="OrthoDB" id="414233at2759"/>
<name>A0A812TH55_9DINO</name>
<protein>
    <submittedName>
        <fullName evidence="1">Uncharacterized protein</fullName>
    </submittedName>
</protein>
<evidence type="ECO:0000313" key="1">
    <source>
        <dbReference type="EMBL" id="CAE7523431.1"/>
    </source>
</evidence>
<gene>
    <name evidence="1" type="ORF">SNAT2548_LOCUS29299</name>
</gene>
<comment type="caution">
    <text evidence="1">The sequence shown here is derived from an EMBL/GenBank/DDBJ whole genome shotgun (WGS) entry which is preliminary data.</text>
</comment>
<accession>A0A812TH55</accession>